<sequence length="91" mass="10298">MDEEERRSMLIVLHFMASIFSRCAMVPPAWYLAASNNKETGDTITLPFDVLIFFFFPLVAVPNLRLYVPLAAAMGTDLVFWVRGTGKLREA</sequence>
<keyword evidence="1" id="KW-1133">Transmembrane helix</keyword>
<organism evidence="2 3">
    <name type="scientific">Rubus argutus</name>
    <name type="common">Southern blackberry</name>
    <dbReference type="NCBI Taxonomy" id="59490"/>
    <lineage>
        <taxon>Eukaryota</taxon>
        <taxon>Viridiplantae</taxon>
        <taxon>Streptophyta</taxon>
        <taxon>Embryophyta</taxon>
        <taxon>Tracheophyta</taxon>
        <taxon>Spermatophyta</taxon>
        <taxon>Magnoliopsida</taxon>
        <taxon>eudicotyledons</taxon>
        <taxon>Gunneridae</taxon>
        <taxon>Pentapetalae</taxon>
        <taxon>rosids</taxon>
        <taxon>fabids</taxon>
        <taxon>Rosales</taxon>
        <taxon>Rosaceae</taxon>
        <taxon>Rosoideae</taxon>
        <taxon>Rosoideae incertae sedis</taxon>
        <taxon>Rubus</taxon>
    </lineage>
</organism>
<dbReference type="AlphaFoldDB" id="A0AAW1W3H5"/>
<proteinExistence type="predicted"/>
<feature type="transmembrane region" description="Helical" evidence="1">
    <location>
        <begin position="44"/>
        <end position="64"/>
    </location>
</feature>
<keyword evidence="3" id="KW-1185">Reference proteome</keyword>
<dbReference type="EMBL" id="JBEDUW010000006">
    <property type="protein sequence ID" value="KAK9919299.1"/>
    <property type="molecule type" value="Genomic_DNA"/>
</dbReference>
<name>A0AAW1W3H5_RUBAR</name>
<keyword evidence="1" id="KW-0812">Transmembrane</keyword>
<accession>A0AAW1W3H5</accession>
<evidence type="ECO:0000313" key="2">
    <source>
        <dbReference type="EMBL" id="KAK9919299.1"/>
    </source>
</evidence>
<gene>
    <name evidence="2" type="ORF">M0R45_027904</name>
</gene>
<reference evidence="2 3" key="1">
    <citation type="journal article" date="2023" name="G3 (Bethesda)">
        <title>A chromosome-length genome assembly and annotation of blackberry (Rubus argutus, cv. 'Hillquist').</title>
        <authorList>
            <person name="Bruna T."/>
            <person name="Aryal R."/>
            <person name="Dudchenko O."/>
            <person name="Sargent D.J."/>
            <person name="Mead D."/>
            <person name="Buti M."/>
            <person name="Cavallini A."/>
            <person name="Hytonen T."/>
            <person name="Andres J."/>
            <person name="Pham M."/>
            <person name="Weisz D."/>
            <person name="Mascagni F."/>
            <person name="Usai G."/>
            <person name="Natali L."/>
            <person name="Bassil N."/>
            <person name="Fernandez G.E."/>
            <person name="Lomsadze A."/>
            <person name="Armour M."/>
            <person name="Olukolu B."/>
            <person name="Poorten T."/>
            <person name="Britton C."/>
            <person name="Davik J."/>
            <person name="Ashrafi H."/>
            <person name="Aiden E.L."/>
            <person name="Borodovsky M."/>
            <person name="Worthington M."/>
        </authorList>
    </citation>
    <scope>NUCLEOTIDE SEQUENCE [LARGE SCALE GENOMIC DNA]</scope>
    <source>
        <strain evidence="2">PI 553951</strain>
    </source>
</reference>
<protein>
    <submittedName>
        <fullName evidence="2">Uncharacterized protein</fullName>
    </submittedName>
</protein>
<feature type="transmembrane region" description="Helical" evidence="1">
    <location>
        <begin position="12"/>
        <end position="32"/>
    </location>
</feature>
<dbReference type="Proteomes" id="UP001457282">
    <property type="component" value="Unassembled WGS sequence"/>
</dbReference>
<keyword evidence="1" id="KW-0472">Membrane</keyword>
<evidence type="ECO:0000313" key="3">
    <source>
        <dbReference type="Proteomes" id="UP001457282"/>
    </source>
</evidence>
<evidence type="ECO:0000256" key="1">
    <source>
        <dbReference type="SAM" id="Phobius"/>
    </source>
</evidence>
<comment type="caution">
    <text evidence="2">The sequence shown here is derived from an EMBL/GenBank/DDBJ whole genome shotgun (WGS) entry which is preliminary data.</text>
</comment>